<evidence type="ECO:0000313" key="5">
    <source>
        <dbReference type="Proteomes" id="UP000013261"/>
    </source>
</evidence>
<dbReference type="InterPro" id="IPR013491">
    <property type="entry name" value="Tape_meas_N"/>
</dbReference>
<feature type="coiled-coil region" evidence="1">
    <location>
        <begin position="477"/>
        <end position="504"/>
    </location>
</feature>
<name>N9MS53_9GAMM</name>
<dbReference type="PATRIC" id="fig|1217703.3.peg.2616"/>
<protein>
    <submittedName>
        <fullName evidence="4">Uncharacterized protein</fullName>
    </submittedName>
</protein>
<dbReference type="eggNOG" id="COG1196">
    <property type="taxonomic scope" value="Bacteria"/>
</dbReference>
<keyword evidence="5" id="KW-1185">Reference proteome</keyword>
<keyword evidence="1" id="KW-0175">Coiled coil</keyword>
<organism evidence="4 5">
    <name type="scientific">Acinetobacter dispersus</name>
    <dbReference type="NCBI Taxonomy" id="70348"/>
    <lineage>
        <taxon>Bacteria</taxon>
        <taxon>Pseudomonadati</taxon>
        <taxon>Pseudomonadota</taxon>
        <taxon>Gammaproteobacteria</taxon>
        <taxon>Moraxellales</taxon>
        <taxon>Moraxellaceae</taxon>
        <taxon>Acinetobacter</taxon>
    </lineage>
</organism>
<comment type="caution">
    <text evidence="4">The sequence shown here is derived from an EMBL/GenBank/DDBJ whole genome shotgun (WGS) entry which is preliminary data.</text>
</comment>
<accession>N9MS53</accession>
<dbReference type="Gene3D" id="1.10.530.10">
    <property type="match status" value="1"/>
</dbReference>
<dbReference type="InterPro" id="IPR008258">
    <property type="entry name" value="Transglycosylase_SLT_dom_1"/>
</dbReference>
<dbReference type="HOGENOM" id="CLU_003118_0_0_6"/>
<proteinExistence type="predicted"/>
<dbReference type="Pfam" id="PF01464">
    <property type="entry name" value="SLT"/>
    <property type="match status" value="1"/>
</dbReference>
<reference evidence="4 5" key="1">
    <citation type="submission" date="2013-02" db="EMBL/GenBank/DDBJ databases">
        <title>The Genome Sequence of Acinetobacter sp. ANC 4105.</title>
        <authorList>
            <consortium name="The Broad Institute Genome Sequencing Platform"/>
            <consortium name="The Broad Institute Genome Sequencing Center for Infectious Disease"/>
            <person name="Cerqueira G."/>
            <person name="Feldgarden M."/>
            <person name="Courvalin P."/>
            <person name="Perichon B."/>
            <person name="Grillot-Courvalin C."/>
            <person name="Clermont D."/>
            <person name="Rocha E."/>
            <person name="Yoon E.-J."/>
            <person name="Nemec A."/>
            <person name="Walker B."/>
            <person name="Young S.K."/>
            <person name="Zeng Q."/>
            <person name="Gargeya S."/>
            <person name="Fitzgerald M."/>
            <person name="Haas B."/>
            <person name="Abouelleil A."/>
            <person name="Alvarado L."/>
            <person name="Arachchi H.M."/>
            <person name="Berlin A.M."/>
            <person name="Chapman S.B."/>
            <person name="Dewar J."/>
            <person name="Goldberg J."/>
            <person name="Griggs A."/>
            <person name="Gujja S."/>
            <person name="Hansen M."/>
            <person name="Howarth C."/>
            <person name="Imamovic A."/>
            <person name="Larimer J."/>
            <person name="McCowan C."/>
            <person name="Murphy C."/>
            <person name="Neiman D."/>
            <person name="Pearson M."/>
            <person name="Priest M."/>
            <person name="Roberts A."/>
            <person name="Saif S."/>
            <person name="Shea T."/>
            <person name="Sisk P."/>
            <person name="Sykes S."/>
            <person name="Wortman J."/>
            <person name="Nusbaum C."/>
            <person name="Birren B."/>
        </authorList>
    </citation>
    <scope>NUCLEOTIDE SEQUENCE [LARGE SCALE GENOMIC DNA]</scope>
    <source>
        <strain evidence="4 5">ANC 4105</strain>
    </source>
</reference>
<evidence type="ECO:0000259" key="2">
    <source>
        <dbReference type="Pfam" id="PF01464"/>
    </source>
</evidence>
<dbReference type="EMBL" id="APRL01000013">
    <property type="protein sequence ID" value="ENW92749.1"/>
    <property type="molecule type" value="Genomic_DNA"/>
</dbReference>
<dbReference type="Pfam" id="PF20155">
    <property type="entry name" value="TMP_3"/>
    <property type="match status" value="1"/>
</dbReference>
<gene>
    <name evidence="4" type="ORF">F904_02692</name>
</gene>
<feature type="coiled-coil region" evidence="1">
    <location>
        <begin position="316"/>
        <end position="350"/>
    </location>
</feature>
<dbReference type="RefSeq" id="WP_005190088.1">
    <property type="nucleotide sequence ID" value="NZ_KB850050.1"/>
</dbReference>
<evidence type="ECO:0000259" key="3">
    <source>
        <dbReference type="Pfam" id="PF20155"/>
    </source>
</evidence>
<dbReference type="CDD" id="cd00254">
    <property type="entry name" value="LT-like"/>
    <property type="match status" value="1"/>
</dbReference>
<feature type="coiled-coil region" evidence="1">
    <location>
        <begin position="579"/>
        <end position="620"/>
    </location>
</feature>
<dbReference type="Proteomes" id="UP000013261">
    <property type="component" value="Unassembled WGS sequence"/>
</dbReference>
<dbReference type="OrthoDB" id="6174294at2"/>
<feature type="domain" description="Transglycosylase SLT" evidence="2">
    <location>
        <begin position="717"/>
        <end position="809"/>
    </location>
</feature>
<evidence type="ECO:0000313" key="4">
    <source>
        <dbReference type="EMBL" id="ENW92749.1"/>
    </source>
</evidence>
<dbReference type="NCBIfam" id="TIGR02675">
    <property type="entry name" value="tape_meas_nterm"/>
    <property type="match status" value="1"/>
</dbReference>
<feature type="domain" description="Tape measure protein N-terminal" evidence="3">
    <location>
        <begin position="63"/>
        <end position="252"/>
    </location>
</feature>
<evidence type="ECO:0000256" key="1">
    <source>
        <dbReference type="SAM" id="Coils"/>
    </source>
</evidence>
<dbReference type="SUPFAM" id="SSF53955">
    <property type="entry name" value="Lysozyme-like"/>
    <property type="match status" value="1"/>
</dbReference>
<sequence length="1405" mass="155861">MTQTARLEVIIDSQNAERRAQMLGNELINIEQRGDYAGKAMDNLSVSIRKLTGMMAGLITVNQAIARADGYTQNAARIRNATQSAEEYKLVQDRLFQSTKSTFRALSEAQEVYLGLAGGMKALGHQTKDTLDVSDSLSFSFVANAARADQAQSAINALNKSMAKGSIDANAWTSIISAADNIISDMAKHTQYTEEQIRKLGAEGKISLEDLIRTLKLTKDSNKELADAMENSLGDGLTTLSNAVTKFLGELNMSTGATNTAAAGLGVLADNIDAVTNVAMIGGAYWLATYIPGIVKSGIAIGVKTKELGSQVTVQYAAIQAERAAAAQELLSAQARANNLKSTMAAIQAEKALEVVRLKEQTTNKGRTMAITRMAELKKVEAQVTKELTIAENTLTAAKARSSAATRASMGAGRALLGVLGGPVGLGLTVASVAATYLLFRDNTDKATKSLNENGKSIEEVIKKYEKLDEVQKRSQLRAETESLQDLTAEYKDASRQLTALVLSLYRSGEASSDIAKQISQLAMQHKEGRLTAEQLANELNKLNGITENGKTKIDEKANAISKIRGELIKQKNITAEMLQQSQRTVDATNAETRALNEKRRAHEKLLETVKQDVENTKLKNQFFINSVKANGGDAKAVDLSKHRMAFHEKHNIPLDQKLPDDLSKQAEEEYKSILEAKKVEEDALKIKQQRYEYSKQEVKMMQKVQQLMASSGLSDYAKQKGVPEHLITGLMAQESKGERFAKSHTGAIGYFQTTSDYRKDHKLSVADSYNLEKVGKVVIDNMARVFAKTGNWEEAILSHNAGEAGAKRFLKDGYVDGKPSRKKEVSEYVGKVDKWASYAAGSNEGVFSNTNQLESAKEYYKFIEESERRKEQLAKARIQLEQEVADRVSQIRNDLAAKFKEIDEAGYSEIDAAALKAKHQERADNEIAIEQQAIKTKLEDYSGFLKTEEQLLKESFARRQFDAKHDLELTSDERKQAVELLEKQLQEELALLDLAREQRLFQARQMFMTETDLIRDRYRLEREEILKNSEISDSEKLQRISYSKASQEKELNDRLKNSTIEMARINAEMKGTGPLFEINQTKSSRYQANENWYDSETAVIDHKEGNELEKLQLQFEAQLISQQEFEDQKTAIIQTAHEERDEIYKKFKKNEADIDAAAGKAQLDFYIEKAQATVGAFQGMFGAILGEQSSAYRTMYAVNQAFALAKAGMNLWESASDAYAKEPGTVYQKAGAALKATIDQGTMIAMIQAATPKGFSDGGYTGHGGKYDEAGIVHKGEVVWSQEDIKRWGGVSVVEAMRKNSPKGYSSGGVVSNFDNHQAVQRETRQLDSIQQTRTLNLIAPKVTIINQTSKEFDATTEWDGSELTVKLEEFKKQNEMMVDRKIQDSWRDAERQGGALDRVKRGR</sequence>
<feature type="coiled-coil region" evidence="1">
    <location>
        <begin position="968"/>
        <end position="999"/>
    </location>
</feature>
<dbReference type="eggNOG" id="COG5281">
    <property type="taxonomic scope" value="Bacteria"/>
</dbReference>
<dbReference type="InterPro" id="IPR023346">
    <property type="entry name" value="Lysozyme-like_dom_sf"/>
</dbReference>